<gene>
    <name evidence="1" type="ORF">DTO96_102174</name>
</gene>
<dbReference type="KEGG" id="hyf:DTO96_102174"/>
<name>A0A345DDI2_9BURK</name>
<sequence>MSNEFAKLFNVSRHGENYQVLVTKGFDQESDDETLTFQVQAYGVMLERTLFFSKSNECQRMFDDIAIKDAEELINGPFNGEHFGVMIDSIKECQE</sequence>
<dbReference type="EMBL" id="CP031124">
    <property type="protein sequence ID" value="AXF86420.1"/>
    <property type="molecule type" value="Genomic_DNA"/>
</dbReference>
<protein>
    <submittedName>
        <fullName evidence="1">Uncharacterized protein</fullName>
    </submittedName>
</protein>
<dbReference type="AlphaFoldDB" id="A0A345DDI2"/>
<evidence type="ECO:0000313" key="1">
    <source>
        <dbReference type="EMBL" id="AXF86420.1"/>
    </source>
</evidence>
<dbReference type="RefSeq" id="WP_114563498.1">
    <property type="nucleotide sequence ID" value="NZ_CP031124.1"/>
</dbReference>
<organism evidence="1 2">
    <name type="scientific">Ephemeroptericola cinctiostellae</name>
    <dbReference type="NCBI Taxonomy" id="2268024"/>
    <lineage>
        <taxon>Bacteria</taxon>
        <taxon>Pseudomonadati</taxon>
        <taxon>Pseudomonadota</taxon>
        <taxon>Betaproteobacteria</taxon>
        <taxon>Burkholderiales</taxon>
        <taxon>Burkholderiaceae</taxon>
        <taxon>Ephemeroptericola</taxon>
    </lineage>
</organism>
<reference evidence="2" key="1">
    <citation type="submission" date="2018-07" db="EMBL/GenBank/DDBJ databases">
        <authorList>
            <person name="Kim H."/>
        </authorList>
    </citation>
    <scope>NUCLEOTIDE SEQUENCE [LARGE SCALE GENOMIC DNA]</scope>
    <source>
        <strain evidence="2">F02</strain>
    </source>
</reference>
<accession>A0A345DDI2</accession>
<proteinExistence type="predicted"/>
<evidence type="ECO:0000313" key="2">
    <source>
        <dbReference type="Proteomes" id="UP000252182"/>
    </source>
</evidence>
<dbReference type="Proteomes" id="UP000252182">
    <property type="component" value="Chromosome"/>
</dbReference>
<keyword evidence="2" id="KW-1185">Reference proteome</keyword>